<organism evidence="1 2">
    <name type="scientific">Ruminococcus callidus ATCC 27760</name>
    <dbReference type="NCBI Taxonomy" id="411473"/>
    <lineage>
        <taxon>Bacteria</taxon>
        <taxon>Bacillati</taxon>
        <taxon>Bacillota</taxon>
        <taxon>Clostridia</taxon>
        <taxon>Eubacteriales</taxon>
        <taxon>Oscillospiraceae</taxon>
        <taxon>Ruminococcus</taxon>
    </lineage>
</organism>
<gene>
    <name evidence="1" type="ORF">RUMCAL_02160</name>
</gene>
<evidence type="ECO:0000313" key="2">
    <source>
        <dbReference type="Proteomes" id="UP000016662"/>
    </source>
</evidence>
<accession>U2KND4</accession>
<dbReference type="Proteomes" id="UP000016662">
    <property type="component" value="Unassembled WGS sequence"/>
</dbReference>
<reference evidence="1 2" key="1">
    <citation type="submission" date="2013-07" db="EMBL/GenBank/DDBJ databases">
        <authorList>
            <person name="Weinstock G."/>
            <person name="Sodergren E."/>
            <person name="Wylie T."/>
            <person name="Fulton L."/>
            <person name="Fulton R."/>
            <person name="Fronick C."/>
            <person name="O'Laughlin M."/>
            <person name="Godfrey J."/>
            <person name="Miner T."/>
            <person name="Herter B."/>
            <person name="Appelbaum E."/>
            <person name="Cordes M."/>
            <person name="Lek S."/>
            <person name="Wollam A."/>
            <person name="Pepin K.H."/>
            <person name="Palsikar V.B."/>
            <person name="Mitreva M."/>
            <person name="Wilson R.K."/>
        </authorList>
    </citation>
    <scope>NUCLEOTIDE SEQUENCE [LARGE SCALE GENOMIC DNA]</scope>
    <source>
        <strain evidence="1 2">ATCC 27760</strain>
    </source>
</reference>
<protein>
    <submittedName>
        <fullName evidence="1">Uncharacterized protein</fullName>
    </submittedName>
</protein>
<dbReference type="AlphaFoldDB" id="U2KND4"/>
<sequence length="540" mass="62386">MAYSYRWQYCDIDFLRHCLKQYSLLLEKIPSAILTEETTGTQMFVTGYLSDCIKRCDDGFDDYTMTALLPEGTASVTLQGNGWTIRRLSTRYHGKYAALLPEIAAYYFSKAGRQRRRDTEQALGSRCFAFFDYAYNRMLETQFLRHDFRWVGGEIPSVNHLKTLSDAADLTEALGQFRREEYGRRKKHDLSHAKLCTFLETQFGILYFENRSASYLLQPVSGGFSADDGSTESWLLWRCNRLLGGTALTAERKVCRLFGADENERQQVLAAYFCFCRQKGIPFSGEMQLCQPEYPEPLGKDFLPWKWESGKVTPQLLQTIADQLRQCAPEQAADWCWLLGTRLVFTVLPLAKEALAALPQLERDAFFVQAEQFLRETATALGDQPQPLTEPNFEKLTVQYGKLLLVDSKEKLRRYARLYPTLACTKFPIRQKNGYVWLPEQPVRQSAKAASDGITLPEIRRELLLKQLQLPPEKIALEQVYPLCYEDMGFFSENGSHRKRGEDFLKEAPQLLQDYEAQHGKVLRERYSPEEWDWFRQAAD</sequence>
<dbReference type="RefSeq" id="WP_021683678.1">
    <property type="nucleotide sequence ID" value="NZ_KI260507.1"/>
</dbReference>
<comment type="caution">
    <text evidence="1">The sequence shown here is derived from an EMBL/GenBank/DDBJ whole genome shotgun (WGS) entry which is preliminary data.</text>
</comment>
<proteinExistence type="predicted"/>
<dbReference type="STRING" id="411473.RUMCAL_02160"/>
<dbReference type="EMBL" id="AWVF01000272">
    <property type="protein sequence ID" value="ERJ93797.1"/>
    <property type="molecule type" value="Genomic_DNA"/>
</dbReference>
<keyword evidence="2" id="KW-1185">Reference proteome</keyword>
<name>U2KND4_9FIRM</name>
<evidence type="ECO:0000313" key="1">
    <source>
        <dbReference type="EMBL" id="ERJ93797.1"/>
    </source>
</evidence>
<dbReference type="PATRIC" id="fig|411473.3.peg.1781"/>
<dbReference type="HOGENOM" id="CLU_504207_0_0_9"/>